<dbReference type="EMBL" id="UOFX01000024">
    <property type="protein sequence ID" value="VAX07477.1"/>
    <property type="molecule type" value="Genomic_DNA"/>
</dbReference>
<name>A0A3B1BS18_9ZZZZ</name>
<feature type="domain" description="Putative restriction endonuclease" evidence="1">
    <location>
        <begin position="14"/>
        <end position="176"/>
    </location>
</feature>
<dbReference type="InterPro" id="IPR012296">
    <property type="entry name" value="Nuclease_put_TT1808"/>
</dbReference>
<evidence type="ECO:0000259" key="1">
    <source>
        <dbReference type="Pfam" id="PF05685"/>
    </source>
</evidence>
<dbReference type="AlphaFoldDB" id="A0A3B1BS18"/>
<protein>
    <recommendedName>
        <fullName evidence="1">Putative restriction endonuclease domain-containing protein</fullName>
    </recommendedName>
</protein>
<dbReference type="Pfam" id="PF05685">
    <property type="entry name" value="Uma2"/>
    <property type="match status" value="1"/>
</dbReference>
<accession>A0A3B1BS18</accession>
<evidence type="ECO:0000313" key="2">
    <source>
        <dbReference type="EMBL" id="VAX07477.1"/>
    </source>
</evidence>
<dbReference type="PANTHER" id="PTHR36558:SF1">
    <property type="entry name" value="RESTRICTION ENDONUCLEASE DOMAIN-CONTAINING PROTEIN-RELATED"/>
    <property type="match status" value="1"/>
</dbReference>
<dbReference type="InterPro" id="IPR008538">
    <property type="entry name" value="Uma2"/>
</dbReference>
<dbReference type="InterPro" id="IPR011335">
    <property type="entry name" value="Restrct_endonuc-II-like"/>
</dbReference>
<dbReference type="CDD" id="cd06260">
    <property type="entry name" value="DUF820-like"/>
    <property type="match status" value="1"/>
</dbReference>
<organism evidence="2">
    <name type="scientific">hydrothermal vent metagenome</name>
    <dbReference type="NCBI Taxonomy" id="652676"/>
    <lineage>
        <taxon>unclassified sequences</taxon>
        <taxon>metagenomes</taxon>
        <taxon>ecological metagenomes</taxon>
    </lineage>
</organism>
<sequence length="196" mass="22187">MTTVKKRAEQYTFSDYLNWQDNERWEIIDGEAYNMTPAPAIKHQNVVVTFARIIGNALKGKPCRPFVAPTDVVLSECDVVQPDVIVVCDEKKITEANIQGAPDLVVEVLSPSTALKDKREKKALYEKFAVKEYIIIDPMELYVERFVLKGERYGEPDIFGPREVLPLNSLTGIEIALWEVFEMKAPDASEQKPQPG</sequence>
<gene>
    <name evidence="2" type="ORF">MNBD_GAMMA26-751</name>
</gene>
<dbReference type="PANTHER" id="PTHR36558">
    <property type="entry name" value="GLR1098 PROTEIN"/>
    <property type="match status" value="1"/>
</dbReference>
<dbReference type="Gene3D" id="3.90.1570.10">
    <property type="entry name" value="tt1808, chain A"/>
    <property type="match status" value="1"/>
</dbReference>
<dbReference type="SUPFAM" id="SSF52980">
    <property type="entry name" value="Restriction endonuclease-like"/>
    <property type="match status" value="1"/>
</dbReference>
<reference evidence="2" key="1">
    <citation type="submission" date="2018-06" db="EMBL/GenBank/DDBJ databases">
        <authorList>
            <person name="Zhirakovskaya E."/>
        </authorList>
    </citation>
    <scope>NUCLEOTIDE SEQUENCE</scope>
</reference>
<proteinExistence type="predicted"/>